<protein>
    <recommendedName>
        <fullName evidence="6">Secreted protein</fullName>
    </recommendedName>
</protein>
<dbReference type="EMBL" id="CP134185">
    <property type="protein sequence ID" value="WPA98229.1"/>
    <property type="molecule type" value="Genomic_DNA"/>
</dbReference>
<evidence type="ECO:0000313" key="5">
    <source>
        <dbReference type="Proteomes" id="UP001302367"/>
    </source>
</evidence>
<evidence type="ECO:0000313" key="4">
    <source>
        <dbReference type="Proteomes" id="UP000230605"/>
    </source>
</evidence>
<evidence type="ECO:0000313" key="3">
    <source>
        <dbReference type="EMBL" id="WPA98229.1"/>
    </source>
</evidence>
<dbReference type="OrthoDB" id="5383526at2759"/>
<reference evidence="3 5" key="2">
    <citation type="submission" date="2023-09" db="EMBL/GenBank/DDBJ databases">
        <title>Complete-Gapless Cercospora beticola genome.</title>
        <authorList>
            <person name="Wyatt N.A."/>
            <person name="Spanner R.E."/>
            <person name="Bolton M.D."/>
        </authorList>
    </citation>
    <scope>NUCLEOTIDE SEQUENCE [LARGE SCALE GENOMIC DNA]</scope>
    <source>
        <strain evidence="3">Cb09-40</strain>
    </source>
</reference>
<proteinExistence type="predicted"/>
<dbReference type="AlphaFoldDB" id="A0A2G5HXU2"/>
<evidence type="ECO:0000256" key="1">
    <source>
        <dbReference type="SAM" id="SignalP"/>
    </source>
</evidence>
<accession>A0A2G5HXU2</accession>
<sequence length="179" mass="19037">MKTFILLGLTAAASAIDIALFTFQNGYNGGYNCPAGNARRAICSNVNPNSCCGLPTGGFPSIGFYGIPDSWNLEVRGHEGGNCARTRTIDTTFGTNFKCLVNGPYTGAGYGFRSRKRSPAVSEAGVAASEDCQIPDTFITDEGKKFDLKGMDGEQVAEFLQDGFAGSIPKKFEKYEVAA</sequence>
<evidence type="ECO:0008006" key="6">
    <source>
        <dbReference type="Google" id="ProtNLM"/>
    </source>
</evidence>
<evidence type="ECO:0000313" key="2">
    <source>
        <dbReference type="EMBL" id="PIA97348.1"/>
    </source>
</evidence>
<dbReference type="Proteomes" id="UP001302367">
    <property type="component" value="Chromosome 2"/>
</dbReference>
<dbReference type="EMBL" id="LKMD01000102">
    <property type="protein sequence ID" value="PIA97348.1"/>
    <property type="molecule type" value="Genomic_DNA"/>
</dbReference>
<keyword evidence="5" id="KW-1185">Reference proteome</keyword>
<feature type="signal peptide" evidence="1">
    <location>
        <begin position="1"/>
        <end position="15"/>
    </location>
</feature>
<name>A0A2G5HXU2_CERBT</name>
<reference evidence="2 4" key="1">
    <citation type="submission" date="2015-10" db="EMBL/GenBank/DDBJ databases">
        <title>The cercosporin biosynthetic gene cluster was horizontally transferred to several fungal lineages and shown to be expanded in Cercospora beticola based on microsynteny with recipient genomes.</title>
        <authorList>
            <person name="De Jonge R."/>
            <person name="Ebert M.K."/>
            <person name="Suttle J.C."/>
            <person name="Jurick Ii W.M."/>
            <person name="Secor G.A."/>
            <person name="Thomma B.P."/>
            <person name="Van De Peer Y."/>
            <person name="Bolton M.D."/>
        </authorList>
    </citation>
    <scope>NUCLEOTIDE SEQUENCE [LARGE SCALE GENOMIC DNA]</scope>
    <source>
        <strain evidence="2 4">09-40</strain>
    </source>
</reference>
<feature type="chain" id="PRO_5013821487" description="Secreted protein" evidence="1">
    <location>
        <begin position="16"/>
        <end position="179"/>
    </location>
</feature>
<dbReference type="Proteomes" id="UP000230605">
    <property type="component" value="Chromosome 2"/>
</dbReference>
<gene>
    <name evidence="2" type="ORF">CB0940_05659</name>
    <name evidence="3" type="ORF">RHO25_002841</name>
</gene>
<organism evidence="2 4">
    <name type="scientific">Cercospora beticola</name>
    <name type="common">Sugarbeet leaf spot fungus</name>
    <dbReference type="NCBI Taxonomy" id="122368"/>
    <lineage>
        <taxon>Eukaryota</taxon>
        <taxon>Fungi</taxon>
        <taxon>Dikarya</taxon>
        <taxon>Ascomycota</taxon>
        <taxon>Pezizomycotina</taxon>
        <taxon>Dothideomycetes</taxon>
        <taxon>Dothideomycetidae</taxon>
        <taxon>Mycosphaerellales</taxon>
        <taxon>Mycosphaerellaceae</taxon>
        <taxon>Cercospora</taxon>
    </lineage>
</organism>
<keyword evidence="1" id="KW-0732">Signal</keyword>